<dbReference type="SUPFAM" id="SSF47954">
    <property type="entry name" value="Cyclin-like"/>
    <property type="match status" value="1"/>
</dbReference>
<name>A0A0F7STL4_PHARH</name>
<dbReference type="Pfam" id="PF08613">
    <property type="entry name" value="Cyclin"/>
    <property type="match status" value="1"/>
</dbReference>
<dbReference type="GO" id="GO:0016538">
    <property type="term" value="F:cyclin-dependent protein serine/threonine kinase regulator activity"/>
    <property type="evidence" value="ECO:0007669"/>
    <property type="project" value="TreeGrafter"/>
</dbReference>
<feature type="compositionally biased region" description="Polar residues" evidence="1">
    <location>
        <begin position="288"/>
        <end position="309"/>
    </location>
</feature>
<organism evidence="2">
    <name type="scientific">Phaffia rhodozyma</name>
    <name type="common">Yeast</name>
    <name type="synonym">Xanthophyllomyces dendrorhous</name>
    <dbReference type="NCBI Taxonomy" id="264483"/>
    <lineage>
        <taxon>Eukaryota</taxon>
        <taxon>Fungi</taxon>
        <taxon>Dikarya</taxon>
        <taxon>Basidiomycota</taxon>
        <taxon>Agaricomycotina</taxon>
        <taxon>Tremellomycetes</taxon>
        <taxon>Cystofilobasidiales</taxon>
        <taxon>Mrakiaceae</taxon>
        <taxon>Phaffia</taxon>
    </lineage>
</organism>
<dbReference type="Gene3D" id="1.10.472.10">
    <property type="entry name" value="Cyclin-like"/>
    <property type="match status" value="1"/>
</dbReference>
<dbReference type="EMBL" id="LN483157">
    <property type="protein sequence ID" value="CED83910.1"/>
    <property type="molecule type" value="Genomic_DNA"/>
</dbReference>
<protein>
    <submittedName>
        <fullName evidence="2">Cyclin</fullName>
    </submittedName>
</protein>
<dbReference type="InterPro" id="IPR036915">
    <property type="entry name" value="Cyclin-like_sf"/>
</dbReference>
<reference evidence="2" key="1">
    <citation type="submission" date="2014-08" db="EMBL/GenBank/DDBJ databases">
        <authorList>
            <person name="Sharma Rahul"/>
            <person name="Thines Marco"/>
        </authorList>
    </citation>
    <scope>NUCLEOTIDE SEQUENCE</scope>
</reference>
<dbReference type="GO" id="GO:0005634">
    <property type="term" value="C:nucleus"/>
    <property type="evidence" value="ECO:0007669"/>
    <property type="project" value="TreeGrafter"/>
</dbReference>
<dbReference type="InterPro" id="IPR013922">
    <property type="entry name" value="Cyclin_PHO80-like"/>
</dbReference>
<dbReference type="GO" id="GO:0000307">
    <property type="term" value="C:cyclin-dependent protein kinase holoenzyme complex"/>
    <property type="evidence" value="ECO:0007669"/>
    <property type="project" value="TreeGrafter"/>
</dbReference>
<evidence type="ECO:0000313" key="2">
    <source>
        <dbReference type="EMBL" id="CED83910.1"/>
    </source>
</evidence>
<evidence type="ECO:0000256" key="1">
    <source>
        <dbReference type="SAM" id="MobiDB-lite"/>
    </source>
</evidence>
<dbReference type="PANTHER" id="PTHR15615:SF27">
    <property type="entry name" value="PHO85 CYCLIN CLG1"/>
    <property type="match status" value="1"/>
</dbReference>
<feature type="region of interest" description="Disordered" evidence="1">
    <location>
        <begin position="237"/>
        <end position="260"/>
    </location>
</feature>
<feature type="region of interest" description="Disordered" evidence="1">
    <location>
        <begin position="277"/>
        <end position="309"/>
    </location>
</feature>
<dbReference type="PANTHER" id="PTHR15615">
    <property type="match status" value="1"/>
</dbReference>
<proteinExistence type="predicted"/>
<feature type="compositionally biased region" description="Polar residues" evidence="1">
    <location>
        <begin position="242"/>
        <end position="252"/>
    </location>
</feature>
<accession>A0A0F7STL4</accession>
<dbReference type="AlphaFoldDB" id="A0A0F7STL4"/>
<sequence>MSAVVRGGSNQKSLSELSIHTSRMATFISHRPPPFTQSHQHPHPANRLLPRHLEPTPAFASFVSTVLESTQINQLVVVLALLFLERYHRQRSLRQDVDVPTDAQLDPEHTLFLSSLLVANKVADDCNYTNRSFADVSGLSLPEVNAIERAFLRTIAFDLWVSTEEFHAWLYRLTDLGKARHRALQAFVHPYQPFLPSFHQRLSTPLSVPGSTFLSLAQVVPPPAGCYVPTANKSPKLPSALLTPNSNSQRTVNHPGGHAPRPFKRSAEDAFSSLDPSFGTDVRPVKKQQPSGISPTTVSVGQKPNPAVSTLPTHPSSLYPSVQQHVFLQHTTPSAPIVTSYPHPHQLHLHQPSLPASRLYTQTGQPAYPSPHHPTYPSCAPHQTVLSAGYSHLLPHLYPHSYPYSYPFSIPDRSKPYDVIRPDPSVLPAAPTTIAMAAVIAPFASLKASAQGKDDPDKMSASSWQAVDRWRKAVVPLTADEGILPWAGLDVVLV</sequence>
<dbReference type="GO" id="GO:0019901">
    <property type="term" value="F:protein kinase binding"/>
    <property type="evidence" value="ECO:0007669"/>
    <property type="project" value="InterPro"/>
</dbReference>
<dbReference type="CDD" id="cd20557">
    <property type="entry name" value="CYCLIN_ScPCL1-like"/>
    <property type="match status" value="1"/>
</dbReference>